<dbReference type="EMBL" id="GBXM01069105">
    <property type="protein sequence ID" value="JAH39472.1"/>
    <property type="molecule type" value="Transcribed_RNA"/>
</dbReference>
<proteinExistence type="predicted"/>
<name>A0A0E9SE02_ANGAN</name>
<protein>
    <submittedName>
        <fullName evidence="1">Uncharacterized protein</fullName>
    </submittedName>
</protein>
<accession>A0A0E9SE02</accession>
<reference evidence="1" key="1">
    <citation type="submission" date="2014-11" db="EMBL/GenBank/DDBJ databases">
        <authorList>
            <person name="Amaro Gonzalez C."/>
        </authorList>
    </citation>
    <scope>NUCLEOTIDE SEQUENCE</scope>
</reference>
<dbReference type="AlphaFoldDB" id="A0A0E9SE02"/>
<organism evidence="1">
    <name type="scientific">Anguilla anguilla</name>
    <name type="common">European freshwater eel</name>
    <name type="synonym">Muraena anguilla</name>
    <dbReference type="NCBI Taxonomy" id="7936"/>
    <lineage>
        <taxon>Eukaryota</taxon>
        <taxon>Metazoa</taxon>
        <taxon>Chordata</taxon>
        <taxon>Craniata</taxon>
        <taxon>Vertebrata</taxon>
        <taxon>Euteleostomi</taxon>
        <taxon>Actinopterygii</taxon>
        <taxon>Neopterygii</taxon>
        <taxon>Teleostei</taxon>
        <taxon>Anguilliformes</taxon>
        <taxon>Anguillidae</taxon>
        <taxon>Anguilla</taxon>
    </lineage>
</organism>
<evidence type="ECO:0000313" key="1">
    <source>
        <dbReference type="EMBL" id="JAH39472.1"/>
    </source>
</evidence>
<reference evidence="1" key="2">
    <citation type="journal article" date="2015" name="Fish Shellfish Immunol.">
        <title>Early steps in the European eel (Anguilla anguilla)-Vibrio vulnificus interaction in the gills: Role of the RtxA13 toxin.</title>
        <authorList>
            <person name="Callol A."/>
            <person name="Pajuelo D."/>
            <person name="Ebbesson L."/>
            <person name="Teles M."/>
            <person name="MacKenzie S."/>
            <person name="Amaro C."/>
        </authorList>
    </citation>
    <scope>NUCLEOTIDE SEQUENCE</scope>
</reference>
<sequence length="25" mass="2781">MKYLALACSCARSFIFSMVPVSCPR</sequence>